<sequence length="211" mass="23263">MNKINFKNSQKGSTLLWLIIGVILLIIVVGYMGIKPGGFLSKYVMQNIPSTSSSVPYEQWLTYDGTNPKFSVKYPSDWGYQIREGGESGNLIVLQFMPKGGSTEAKVNNVAVRVLDRKNATTLQDWVNKYTTRFTPDDPAAQDRGYTLYKVKDISNAKVGEKDIVSFSTDTVAAGQADGTIIASDKYVFIFIGLSGKAEDVRSKMISSLSF</sequence>
<organism evidence="2 3">
    <name type="scientific">Candidatus Shapirobacteria bacterium CG09_land_8_20_14_0_10_47_13</name>
    <dbReference type="NCBI Taxonomy" id="1974481"/>
    <lineage>
        <taxon>Bacteria</taxon>
        <taxon>Candidatus Shapironibacteriota</taxon>
    </lineage>
</organism>
<accession>A0A2H0WN98</accession>
<keyword evidence="1" id="KW-0472">Membrane</keyword>
<keyword evidence="1" id="KW-0812">Transmembrane</keyword>
<protein>
    <recommendedName>
        <fullName evidence="4">PsbP C-terminal domain-containing protein</fullName>
    </recommendedName>
</protein>
<evidence type="ECO:0008006" key="4">
    <source>
        <dbReference type="Google" id="ProtNLM"/>
    </source>
</evidence>
<name>A0A2H0WN98_9BACT</name>
<dbReference type="EMBL" id="PEZJ01000007">
    <property type="protein sequence ID" value="PIS14122.1"/>
    <property type="molecule type" value="Genomic_DNA"/>
</dbReference>
<dbReference type="Proteomes" id="UP000230033">
    <property type="component" value="Unassembled WGS sequence"/>
</dbReference>
<evidence type="ECO:0000313" key="2">
    <source>
        <dbReference type="EMBL" id="PIS14122.1"/>
    </source>
</evidence>
<comment type="caution">
    <text evidence="2">The sequence shown here is derived from an EMBL/GenBank/DDBJ whole genome shotgun (WGS) entry which is preliminary data.</text>
</comment>
<proteinExistence type="predicted"/>
<evidence type="ECO:0000313" key="3">
    <source>
        <dbReference type="Proteomes" id="UP000230033"/>
    </source>
</evidence>
<keyword evidence="1" id="KW-1133">Transmembrane helix</keyword>
<dbReference type="AlphaFoldDB" id="A0A2H0WN98"/>
<feature type="transmembrane region" description="Helical" evidence="1">
    <location>
        <begin position="15"/>
        <end position="34"/>
    </location>
</feature>
<evidence type="ECO:0000256" key="1">
    <source>
        <dbReference type="SAM" id="Phobius"/>
    </source>
</evidence>
<reference evidence="3" key="1">
    <citation type="submission" date="2017-09" db="EMBL/GenBank/DDBJ databases">
        <title>Depth-based differentiation of microbial function through sediment-hosted aquifers and enrichment of novel symbionts in the deep terrestrial subsurface.</title>
        <authorList>
            <person name="Probst A.J."/>
            <person name="Ladd B."/>
            <person name="Jarett J.K."/>
            <person name="Geller-Mcgrath D.E."/>
            <person name="Sieber C.M.K."/>
            <person name="Emerson J.B."/>
            <person name="Anantharaman K."/>
            <person name="Thomas B.C."/>
            <person name="Malmstrom R."/>
            <person name="Stieglmeier M."/>
            <person name="Klingl A."/>
            <person name="Woyke T."/>
            <person name="Ryan C.M."/>
            <person name="Banfield J.F."/>
        </authorList>
    </citation>
    <scope>NUCLEOTIDE SEQUENCE [LARGE SCALE GENOMIC DNA]</scope>
</reference>
<gene>
    <name evidence="2" type="ORF">COT65_00485</name>
</gene>